<comment type="similarity">
    <text evidence="12">Belongs to the cytochrome b561 family.</text>
</comment>
<keyword evidence="9 13" id="KW-1133">Transmembrane helix</keyword>
<dbReference type="SUPFAM" id="SSF81342">
    <property type="entry name" value="Transmembrane di-heme cytochromes"/>
    <property type="match status" value="1"/>
</dbReference>
<gene>
    <name evidence="15" type="ORF">GLS40_02215</name>
</gene>
<dbReference type="GO" id="GO:0020037">
    <property type="term" value="F:heme binding"/>
    <property type="evidence" value="ECO:0007669"/>
    <property type="project" value="TreeGrafter"/>
</dbReference>
<dbReference type="InterPro" id="IPR016174">
    <property type="entry name" value="Di-haem_cyt_TM"/>
</dbReference>
<dbReference type="InterPro" id="IPR011577">
    <property type="entry name" value="Cyt_b561_bac/Ni-Hgenase"/>
</dbReference>
<reference evidence="15 16" key="1">
    <citation type="submission" date="2019-11" db="EMBL/GenBank/DDBJ databases">
        <title>Pseudooceanicola pacifica sp. nov., isolated from deep-sea sediment of the Pacific Ocean.</title>
        <authorList>
            <person name="Lyu L."/>
        </authorList>
    </citation>
    <scope>NUCLEOTIDE SEQUENCE [LARGE SCALE GENOMIC DNA]</scope>
    <source>
        <strain evidence="15 16">216_PA32_1</strain>
    </source>
</reference>
<comment type="cofactor">
    <cofactor evidence="1">
        <name>heme b</name>
        <dbReference type="ChEBI" id="CHEBI:60344"/>
    </cofactor>
</comment>
<feature type="transmembrane region" description="Helical" evidence="13">
    <location>
        <begin position="58"/>
        <end position="77"/>
    </location>
</feature>
<dbReference type="EMBL" id="WNXQ01000001">
    <property type="protein sequence ID" value="MWB76835.1"/>
    <property type="molecule type" value="Genomic_DNA"/>
</dbReference>
<keyword evidence="4" id="KW-1003">Cell membrane</keyword>
<dbReference type="GO" id="GO:0022904">
    <property type="term" value="P:respiratory electron transport chain"/>
    <property type="evidence" value="ECO:0007669"/>
    <property type="project" value="InterPro"/>
</dbReference>
<accession>A0A844W161</accession>
<feature type="domain" description="Cytochrome b561 bacterial/Ni-hydrogenase" evidence="14">
    <location>
        <begin position="13"/>
        <end position="165"/>
    </location>
</feature>
<comment type="subcellular location">
    <subcellularLocation>
        <location evidence="2">Cell membrane</location>
        <topology evidence="2">Multi-pass membrane protein</topology>
    </subcellularLocation>
</comment>
<keyword evidence="7" id="KW-0479">Metal-binding</keyword>
<dbReference type="GO" id="GO:0005886">
    <property type="term" value="C:plasma membrane"/>
    <property type="evidence" value="ECO:0007669"/>
    <property type="project" value="UniProtKB-SubCell"/>
</dbReference>
<feature type="transmembrane region" description="Helical" evidence="13">
    <location>
        <begin position="103"/>
        <end position="125"/>
    </location>
</feature>
<protein>
    <recommendedName>
        <fullName evidence="14">Cytochrome b561 bacterial/Ni-hydrogenase domain-containing protein</fullName>
    </recommendedName>
</protein>
<evidence type="ECO:0000256" key="9">
    <source>
        <dbReference type="ARBA" id="ARBA00022989"/>
    </source>
</evidence>
<evidence type="ECO:0000256" key="13">
    <source>
        <dbReference type="SAM" id="Phobius"/>
    </source>
</evidence>
<dbReference type="Proteomes" id="UP000443843">
    <property type="component" value="Unassembled WGS sequence"/>
</dbReference>
<dbReference type="InterPro" id="IPR052168">
    <property type="entry name" value="Cytochrome_b561_oxidase"/>
</dbReference>
<evidence type="ECO:0000256" key="11">
    <source>
        <dbReference type="ARBA" id="ARBA00023136"/>
    </source>
</evidence>
<evidence type="ECO:0000256" key="10">
    <source>
        <dbReference type="ARBA" id="ARBA00023004"/>
    </source>
</evidence>
<evidence type="ECO:0000256" key="6">
    <source>
        <dbReference type="ARBA" id="ARBA00022692"/>
    </source>
</evidence>
<dbReference type="AlphaFoldDB" id="A0A844W161"/>
<evidence type="ECO:0000256" key="4">
    <source>
        <dbReference type="ARBA" id="ARBA00022475"/>
    </source>
</evidence>
<evidence type="ECO:0000313" key="15">
    <source>
        <dbReference type="EMBL" id="MWB76835.1"/>
    </source>
</evidence>
<keyword evidence="3" id="KW-0813">Transport</keyword>
<keyword evidence="8" id="KW-0249">Electron transport</keyword>
<evidence type="ECO:0000256" key="2">
    <source>
        <dbReference type="ARBA" id="ARBA00004651"/>
    </source>
</evidence>
<dbReference type="RefSeq" id="WP_160380961.1">
    <property type="nucleotide sequence ID" value="NZ_WNXQ01000001.1"/>
</dbReference>
<dbReference type="PANTHER" id="PTHR30529:SF1">
    <property type="entry name" value="CYTOCHROME B561 HOMOLOG 2"/>
    <property type="match status" value="1"/>
</dbReference>
<evidence type="ECO:0000256" key="5">
    <source>
        <dbReference type="ARBA" id="ARBA00022617"/>
    </source>
</evidence>
<keyword evidence="16" id="KW-1185">Reference proteome</keyword>
<evidence type="ECO:0000313" key="16">
    <source>
        <dbReference type="Proteomes" id="UP000443843"/>
    </source>
</evidence>
<feature type="transmembrane region" description="Helical" evidence="13">
    <location>
        <begin position="20"/>
        <end position="38"/>
    </location>
</feature>
<keyword evidence="10" id="KW-0408">Iron</keyword>
<evidence type="ECO:0000259" key="14">
    <source>
        <dbReference type="Pfam" id="PF01292"/>
    </source>
</evidence>
<evidence type="ECO:0000256" key="12">
    <source>
        <dbReference type="ARBA" id="ARBA00037975"/>
    </source>
</evidence>
<organism evidence="15 16">
    <name type="scientific">Pseudooceanicola pacificus</name>
    <dbReference type="NCBI Taxonomy" id="2676438"/>
    <lineage>
        <taxon>Bacteria</taxon>
        <taxon>Pseudomonadati</taxon>
        <taxon>Pseudomonadota</taxon>
        <taxon>Alphaproteobacteria</taxon>
        <taxon>Rhodobacterales</taxon>
        <taxon>Paracoccaceae</taxon>
        <taxon>Pseudooceanicola</taxon>
    </lineage>
</organism>
<feature type="transmembrane region" description="Helical" evidence="13">
    <location>
        <begin position="137"/>
        <end position="156"/>
    </location>
</feature>
<keyword evidence="5" id="KW-0349">Heme</keyword>
<name>A0A844W161_9RHOB</name>
<evidence type="ECO:0000256" key="3">
    <source>
        <dbReference type="ARBA" id="ARBA00022448"/>
    </source>
</evidence>
<keyword evidence="6 13" id="KW-0812">Transmembrane</keyword>
<evidence type="ECO:0000256" key="1">
    <source>
        <dbReference type="ARBA" id="ARBA00001970"/>
    </source>
</evidence>
<dbReference type="GO" id="GO:0046872">
    <property type="term" value="F:metal ion binding"/>
    <property type="evidence" value="ECO:0007669"/>
    <property type="project" value="UniProtKB-KW"/>
</dbReference>
<comment type="caution">
    <text evidence="15">The sequence shown here is derived from an EMBL/GenBank/DDBJ whole genome shotgun (WGS) entry which is preliminary data.</text>
</comment>
<evidence type="ECO:0000256" key="7">
    <source>
        <dbReference type="ARBA" id="ARBA00022723"/>
    </source>
</evidence>
<dbReference type="Pfam" id="PF01292">
    <property type="entry name" value="Ni_hydr_CYTB"/>
    <property type="match status" value="1"/>
</dbReference>
<sequence>MTTIDTAASGAGYTPWQKRLHWAVVVLLALQYLVFDGMGRMFHTLMDTGMATYNTVSVMHIAIGVTVLALAAGRLILRVRHGAPAAPAEEPAQFRLVSKLAHWALYLLLVMIPVSGLVAWFVHAAAAAEAHEVMTTILMWLVFLHIAAVAVHQLWWKSGLLHRMI</sequence>
<proteinExistence type="inferred from homology"/>
<evidence type="ECO:0000256" key="8">
    <source>
        <dbReference type="ARBA" id="ARBA00022982"/>
    </source>
</evidence>
<keyword evidence="11 13" id="KW-0472">Membrane</keyword>
<dbReference type="PANTHER" id="PTHR30529">
    <property type="entry name" value="CYTOCHROME B561"/>
    <property type="match status" value="1"/>
</dbReference>
<dbReference type="GO" id="GO:0009055">
    <property type="term" value="F:electron transfer activity"/>
    <property type="evidence" value="ECO:0007669"/>
    <property type="project" value="InterPro"/>
</dbReference>